<gene>
    <name evidence="1" type="ORF">GCM10018793_52380</name>
</gene>
<dbReference type="EMBL" id="BNCD01000017">
    <property type="protein sequence ID" value="GHH85222.1"/>
    <property type="molecule type" value="Genomic_DNA"/>
</dbReference>
<sequence>MTPHDTRQEIERTVAAAAGRVPGVASLSPRLPRLLRDGTARFVRAAGRGEQVPGVHARLDTDRHTWHVEVKVTTLSGHRALDVTRAVRAAADGAAHAALHGARDAVAVTVTVTAVV</sequence>
<organism evidence="1 2">
    <name type="scientific">Streptomyces sulfonofaciens</name>
    <dbReference type="NCBI Taxonomy" id="68272"/>
    <lineage>
        <taxon>Bacteria</taxon>
        <taxon>Bacillati</taxon>
        <taxon>Actinomycetota</taxon>
        <taxon>Actinomycetes</taxon>
        <taxon>Kitasatosporales</taxon>
        <taxon>Streptomycetaceae</taxon>
        <taxon>Streptomyces</taxon>
    </lineage>
</organism>
<protein>
    <recommendedName>
        <fullName evidence="3">Asp23/Gls24 family envelope stress response protein</fullName>
    </recommendedName>
</protein>
<evidence type="ECO:0000313" key="1">
    <source>
        <dbReference type="EMBL" id="GHH85222.1"/>
    </source>
</evidence>
<comment type="caution">
    <text evidence="1">The sequence shown here is derived from an EMBL/GenBank/DDBJ whole genome shotgun (WGS) entry which is preliminary data.</text>
</comment>
<reference evidence="1" key="2">
    <citation type="submission" date="2020-09" db="EMBL/GenBank/DDBJ databases">
        <authorList>
            <person name="Sun Q."/>
            <person name="Ohkuma M."/>
        </authorList>
    </citation>
    <scope>NUCLEOTIDE SEQUENCE</scope>
    <source>
        <strain evidence="1">JCM 5069</strain>
    </source>
</reference>
<keyword evidence="2" id="KW-1185">Reference proteome</keyword>
<name>A0A919GI64_9ACTN</name>
<reference evidence="1" key="1">
    <citation type="journal article" date="2014" name="Int. J. Syst. Evol. Microbiol.">
        <title>Complete genome sequence of Corynebacterium casei LMG S-19264T (=DSM 44701T), isolated from a smear-ripened cheese.</title>
        <authorList>
            <consortium name="US DOE Joint Genome Institute (JGI-PGF)"/>
            <person name="Walter F."/>
            <person name="Albersmeier A."/>
            <person name="Kalinowski J."/>
            <person name="Ruckert C."/>
        </authorList>
    </citation>
    <scope>NUCLEOTIDE SEQUENCE</scope>
    <source>
        <strain evidence="1">JCM 5069</strain>
    </source>
</reference>
<accession>A0A919GI64</accession>
<dbReference type="RefSeq" id="WP_189936110.1">
    <property type="nucleotide sequence ID" value="NZ_BNCD01000017.1"/>
</dbReference>
<evidence type="ECO:0000313" key="2">
    <source>
        <dbReference type="Proteomes" id="UP000603708"/>
    </source>
</evidence>
<dbReference type="Proteomes" id="UP000603708">
    <property type="component" value="Unassembled WGS sequence"/>
</dbReference>
<proteinExistence type="predicted"/>
<dbReference type="AlphaFoldDB" id="A0A919GI64"/>
<evidence type="ECO:0008006" key="3">
    <source>
        <dbReference type="Google" id="ProtNLM"/>
    </source>
</evidence>